<protein>
    <recommendedName>
        <fullName evidence="1">JmjC domain-containing protein</fullName>
    </recommendedName>
</protein>
<accession>D3V3F4</accession>
<evidence type="ECO:0000259" key="1">
    <source>
        <dbReference type="PROSITE" id="PS51184"/>
    </source>
</evidence>
<dbReference type="PATRIC" id="fig|406818.4.peg.1936"/>
<dbReference type="RefSeq" id="WP_012988591.1">
    <property type="nucleotide sequence ID" value="NC_013892.1"/>
</dbReference>
<dbReference type="InterPro" id="IPR003347">
    <property type="entry name" value="JmjC_dom"/>
</dbReference>
<dbReference type="Proteomes" id="UP000002045">
    <property type="component" value="Chromosome"/>
</dbReference>
<sequence>MLLLTKSIISYVSQLIAGLLSIFKTFTNEMDKNMTIDFHKEVWEGFDQKTNYGKTPFLFQSVLPLNEGFSNHETVKDAFYNLCSKSNLLKTDCRLRIYDGEKRRDDLVEKLSSETILSDETLTHFMQRLSGKERFSLVINNLEQSCPKLAADFGLFAQSFFAYKGIPIGGIEQATFCGNYSGTAFGIHEGFEHAFLCHLGPGIKYFYCWSRELYLEITGSREPTFSDSELYDKLIEKGTLYILKPGDALYLPASVYHVGRQEEFSVSIALPFYTYPLSRFMALKILPALSEQSLPFDQEGMSELIKFDNNQFDIEPLSTLLTETINKWFQQDLPKYLHYYWHRLRSNGGWELPTTISADPLKEPEHQNDLIINPDSQVSLQAPFIVSYEHGLNCSSDEIRVFIATKSVILPASSETLKLLDTLNTRQPITIHSEDVYTSLKILIGTGGLFCH</sequence>
<dbReference type="KEGG" id="xbo:XBJ1_2143"/>
<dbReference type="STRING" id="406818.XBJ1_2143"/>
<reference evidence="2" key="1">
    <citation type="journal article" date="2011" name="PLoS ONE">
        <title>The entomopathogenic bacterial endosymbionts xenorhabdus and photorhabdus: convergent lifestyles from divergent genomes.</title>
        <authorList>
            <person name="Chaston J.M."/>
            <person name="Suen G."/>
            <person name="Tucker S.L."/>
            <person name="Andersen A.W."/>
            <person name="Bhasin A."/>
            <person name="Bode E."/>
            <person name="Bode H.B."/>
            <person name="Brachmann A.O."/>
            <person name="Cowles C.E."/>
            <person name="Cowles K.N."/>
            <person name="Darby C."/>
            <person name="de Leon L."/>
            <person name="Drace K."/>
            <person name="Du Z."/>
            <person name="Givaudan A."/>
            <person name="Herbert Tran E.E."/>
            <person name="Jewell K.A."/>
            <person name="Knack J.J."/>
            <person name="Krasomil-Osterfeld K.C."/>
            <person name="Kukor R."/>
            <person name="Lanois A."/>
            <person name="Latreille P."/>
            <person name="Leimgruber N.K."/>
            <person name="Lipke C.M."/>
            <person name="Liu R."/>
            <person name="Lu X."/>
            <person name="Martens E.C."/>
            <person name="Marri P.R."/>
            <person name="Medigue C."/>
            <person name="Menard M.L."/>
            <person name="Miller N.M."/>
            <person name="Morales-Soto N."/>
            <person name="Norton S."/>
            <person name="Ogier J.C."/>
            <person name="Orchard S.S."/>
            <person name="Park D."/>
            <person name="Park Y."/>
            <person name="Qurollo B.A."/>
            <person name="Sugar D.R."/>
            <person name="Richards G.R."/>
            <person name="Rouy Z."/>
            <person name="Slominski B."/>
            <person name="Slominski K."/>
            <person name="Snyder H."/>
            <person name="Tjaden B.C."/>
            <person name="van der Hoeven R."/>
            <person name="Welch R.D."/>
            <person name="Wheeler C."/>
            <person name="Xiang B."/>
            <person name="Barbazuk B."/>
            <person name="Gaudriault S."/>
            <person name="Goodner B."/>
            <person name="Slater S.C."/>
            <person name="Forst S."/>
            <person name="Goldman B.S."/>
            <person name="Goodrich-Blair H."/>
        </authorList>
    </citation>
    <scope>NUCLEOTIDE SEQUENCE [LARGE SCALE GENOMIC DNA]</scope>
    <source>
        <strain evidence="2">SS-2004</strain>
    </source>
</reference>
<dbReference type="HOGENOM" id="CLU_605411_0_0_6"/>
<name>D3V3F4_XENBS</name>
<dbReference type="PROSITE" id="PS51184">
    <property type="entry name" value="JMJC"/>
    <property type="match status" value="1"/>
</dbReference>
<organism evidence="2 3">
    <name type="scientific">Xenorhabdus bovienii (strain SS-2004)</name>
    <name type="common">Xenorhabdus nematophila subsp. bovienii</name>
    <dbReference type="NCBI Taxonomy" id="406818"/>
    <lineage>
        <taxon>Bacteria</taxon>
        <taxon>Pseudomonadati</taxon>
        <taxon>Pseudomonadota</taxon>
        <taxon>Gammaproteobacteria</taxon>
        <taxon>Enterobacterales</taxon>
        <taxon>Morganellaceae</taxon>
        <taxon>Xenorhabdus</taxon>
    </lineage>
</organism>
<evidence type="ECO:0000313" key="3">
    <source>
        <dbReference type="Proteomes" id="UP000002045"/>
    </source>
</evidence>
<evidence type="ECO:0000313" key="2">
    <source>
        <dbReference type="EMBL" id="CBJ81269.1"/>
    </source>
</evidence>
<dbReference type="EMBL" id="FN667741">
    <property type="protein sequence ID" value="CBJ81269.1"/>
    <property type="molecule type" value="Genomic_DNA"/>
</dbReference>
<proteinExistence type="predicted"/>
<feature type="domain" description="JmjC" evidence="1">
    <location>
        <begin position="134"/>
        <end position="289"/>
    </location>
</feature>
<dbReference type="Gene3D" id="2.60.120.650">
    <property type="entry name" value="Cupin"/>
    <property type="match status" value="1"/>
</dbReference>
<dbReference type="SUPFAM" id="SSF51197">
    <property type="entry name" value="Clavaminate synthase-like"/>
    <property type="match status" value="1"/>
</dbReference>
<dbReference type="eggNOG" id="ENOG502ZPDS">
    <property type="taxonomic scope" value="Bacteria"/>
</dbReference>
<gene>
    <name evidence="2" type="ordered locus">XBJ1_2143</name>
</gene>
<dbReference type="AlphaFoldDB" id="D3V3F4"/>